<evidence type="ECO:0000256" key="9">
    <source>
        <dbReference type="ARBA" id="ARBA00023204"/>
    </source>
</evidence>
<evidence type="ECO:0000256" key="1">
    <source>
        <dbReference type="ARBA" id="ARBA00004496"/>
    </source>
</evidence>
<protein>
    <recommendedName>
        <fullName evidence="10">Endonuclease V</fullName>
        <ecNumber evidence="10">3.1.21.7</ecNumber>
    </recommendedName>
    <alternativeName>
        <fullName evidence="10">Deoxyinosine 3'endonuclease</fullName>
    </alternativeName>
    <alternativeName>
        <fullName evidence="10">Deoxyribonuclease V</fullName>
        <shortName evidence="10">DNase V</shortName>
    </alternativeName>
</protein>
<dbReference type="HAMAP" id="MF_00801">
    <property type="entry name" value="Endonuclease_5"/>
    <property type="match status" value="1"/>
</dbReference>
<dbReference type="GO" id="GO:0006281">
    <property type="term" value="P:DNA repair"/>
    <property type="evidence" value="ECO:0007669"/>
    <property type="project" value="UniProtKB-UniRule"/>
</dbReference>
<feature type="binding site" evidence="10">
    <location>
        <position position="44"/>
    </location>
    <ligand>
        <name>Mg(2+)</name>
        <dbReference type="ChEBI" id="CHEBI:18420"/>
    </ligand>
</feature>
<evidence type="ECO:0000256" key="8">
    <source>
        <dbReference type="ARBA" id="ARBA00022842"/>
    </source>
</evidence>
<gene>
    <name evidence="10" type="primary">nfi</name>
    <name evidence="11" type="ORF">GV791_02920</name>
</gene>
<proteinExistence type="inferred from homology"/>
<organism evidence="11 12">
    <name type="scientific">Nocardia cyriacigeorgica</name>
    <dbReference type="NCBI Taxonomy" id="135487"/>
    <lineage>
        <taxon>Bacteria</taxon>
        <taxon>Bacillati</taxon>
        <taxon>Actinomycetota</taxon>
        <taxon>Actinomycetes</taxon>
        <taxon>Mycobacteriales</taxon>
        <taxon>Nocardiaceae</taxon>
        <taxon>Nocardia</taxon>
    </lineage>
</organism>
<keyword evidence="5 10" id="KW-0255">Endonuclease</keyword>
<comment type="function">
    <text evidence="10">DNA repair enzyme involved in the repair of deaminated bases. Selectively cleaves double-stranded DNA at the second phosphodiester bond 3' to a deoxyinosine leaving behind the intact lesion on the nicked DNA.</text>
</comment>
<dbReference type="RefSeq" id="WP_163841474.1">
    <property type="nucleotide sequence ID" value="NZ_AP026975.1"/>
</dbReference>
<comment type="caution">
    <text evidence="11">The sequence shown here is derived from an EMBL/GenBank/DDBJ whole genome shotgun (WGS) entry which is preliminary data.</text>
</comment>
<comment type="cofactor">
    <cofactor evidence="10">
        <name>Mg(2+)</name>
        <dbReference type="ChEBI" id="CHEBI:18420"/>
    </cofactor>
</comment>
<dbReference type="GO" id="GO:0043737">
    <property type="term" value="F:deoxyribonuclease V activity"/>
    <property type="evidence" value="ECO:0007669"/>
    <property type="project" value="UniProtKB-UniRule"/>
</dbReference>
<dbReference type="GO" id="GO:0003727">
    <property type="term" value="F:single-stranded RNA binding"/>
    <property type="evidence" value="ECO:0007669"/>
    <property type="project" value="TreeGrafter"/>
</dbReference>
<feature type="site" description="Interaction with target DNA" evidence="10">
    <location>
        <position position="81"/>
    </location>
</feature>
<evidence type="ECO:0000256" key="2">
    <source>
        <dbReference type="ARBA" id="ARBA00022490"/>
    </source>
</evidence>
<dbReference type="AlphaFoldDB" id="A0A6P1CJM6"/>
<keyword evidence="8 10" id="KW-0460">Magnesium</keyword>
<keyword evidence="4 10" id="KW-0479">Metal-binding</keyword>
<keyword evidence="9 10" id="KW-0234">DNA repair</keyword>
<name>A0A6P1CJM6_9NOCA</name>
<dbReference type="EC" id="3.1.21.7" evidence="10"/>
<keyword evidence="7 10" id="KW-0378">Hydrolase</keyword>
<comment type="subcellular location">
    <subcellularLocation>
        <location evidence="1 10">Cytoplasm</location>
    </subcellularLocation>
</comment>
<comment type="similarity">
    <text evidence="10">Belongs to the endonuclease V family.</text>
</comment>
<dbReference type="InterPro" id="IPR007581">
    <property type="entry name" value="Endonuclease-V"/>
</dbReference>
<dbReference type="CDD" id="cd06559">
    <property type="entry name" value="Endonuclease_V"/>
    <property type="match status" value="1"/>
</dbReference>
<dbReference type="Gene3D" id="3.30.2170.10">
    <property type="entry name" value="archaeoglobus fulgidus dsm 4304 superfamily"/>
    <property type="match status" value="1"/>
</dbReference>
<keyword evidence="2 10" id="KW-0963">Cytoplasm</keyword>
<feature type="binding site" evidence="10">
    <location>
        <position position="111"/>
    </location>
    <ligand>
        <name>Mg(2+)</name>
        <dbReference type="ChEBI" id="CHEBI:18420"/>
    </ligand>
</feature>
<evidence type="ECO:0000313" key="12">
    <source>
        <dbReference type="Proteomes" id="UP000471166"/>
    </source>
</evidence>
<dbReference type="GO" id="GO:0016891">
    <property type="term" value="F:RNA endonuclease activity producing 5'-phosphomonoesters, hydrolytic mechanism"/>
    <property type="evidence" value="ECO:0007669"/>
    <property type="project" value="TreeGrafter"/>
</dbReference>
<dbReference type="GO" id="GO:0000287">
    <property type="term" value="F:magnesium ion binding"/>
    <property type="evidence" value="ECO:0007669"/>
    <property type="project" value="UniProtKB-UniRule"/>
</dbReference>
<evidence type="ECO:0000256" key="7">
    <source>
        <dbReference type="ARBA" id="ARBA00022801"/>
    </source>
</evidence>
<dbReference type="EMBL" id="JAAGVB010000003">
    <property type="protein sequence ID" value="NEW31514.1"/>
    <property type="molecule type" value="Genomic_DNA"/>
</dbReference>
<evidence type="ECO:0000256" key="3">
    <source>
        <dbReference type="ARBA" id="ARBA00022722"/>
    </source>
</evidence>
<evidence type="ECO:0000256" key="5">
    <source>
        <dbReference type="ARBA" id="ARBA00022759"/>
    </source>
</evidence>
<keyword evidence="3 10" id="KW-0540">Nuclease</keyword>
<evidence type="ECO:0000256" key="6">
    <source>
        <dbReference type="ARBA" id="ARBA00022763"/>
    </source>
</evidence>
<dbReference type="FunFam" id="3.30.2170.10:FF:000007">
    <property type="entry name" value="Endonuclease V"/>
    <property type="match status" value="1"/>
</dbReference>
<evidence type="ECO:0000313" key="11">
    <source>
        <dbReference type="EMBL" id="NEW31514.1"/>
    </source>
</evidence>
<dbReference type="GO" id="GO:0005737">
    <property type="term" value="C:cytoplasm"/>
    <property type="evidence" value="ECO:0007669"/>
    <property type="project" value="UniProtKB-SubCell"/>
</dbReference>
<comment type="catalytic activity">
    <reaction evidence="10">
        <text>Endonucleolytic cleavage at apurinic or apyrimidinic sites to products with a 5'-phosphate.</text>
        <dbReference type="EC" id="3.1.21.7"/>
    </reaction>
</comment>
<sequence>MRLSLPDRWPATEAEAMAMQDELRPLVRAENPRPPQFRSIAGLDSAYHEDGTVAAAIVAVDAASLDTVDSTVAYGTTTFPYIPGLLSFREIPTTVTALEQLTTTPDLLVCDAQGLAHPRRFGFACHVGVVTGLPTIGVAKSAWGECPEPGPERGAQADITIDGEIVGRVLRTRAGVKPVFVSVGHLIDLDTACAQVLALTSKYRLPETTRRADQLCRQALKDAVSPDRSRTRVPSSDSSQV</sequence>
<dbReference type="Proteomes" id="UP000471166">
    <property type="component" value="Unassembled WGS sequence"/>
</dbReference>
<dbReference type="Pfam" id="PF04493">
    <property type="entry name" value="Endonuclease_5"/>
    <property type="match status" value="1"/>
</dbReference>
<reference evidence="11 12" key="1">
    <citation type="submission" date="2020-01" db="EMBL/GenBank/DDBJ databases">
        <title>Genetics and antimicrobial susceptibilities of Nocardia species isolated from the soil; a comparison with species isolated from humans.</title>
        <authorList>
            <person name="Carrasco G."/>
            <person name="Monzon S."/>
            <person name="Sansegundo M."/>
            <person name="Garcia E."/>
            <person name="Garrido N."/>
            <person name="Medina M.J."/>
            <person name="Villalon P."/>
            <person name="Ramirez-Arocha A.C."/>
            <person name="Jimenez P."/>
            <person name="Cuesta I."/>
            <person name="Valdezate S."/>
        </authorList>
    </citation>
    <scope>NUCLEOTIDE SEQUENCE [LARGE SCALE GENOMIC DNA]</scope>
    <source>
        <strain evidence="11 12">CNM20110626</strain>
    </source>
</reference>
<accession>A0A6P1CJM6</accession>
<dbReference type="PANTHER" id="PTHR28511:SF1">
    <property type="entry name" value="ENDONUCLEASE V"/>
    <property type="match status" value="1"/>
</dbReference>
<evidence type="ECO:0000256" key="10">
    <source>
        <dbReference type="HAMAP-Rule" id="MF_00801"/>
    </source>
</evidence>
<dbReference type="PANTHER" id="PTHR28511">
    <property type="entry name" value="ENDONUCLEASE V"/>
    <property type="match status" value="1"/>
</dbReference>
<keyword evidence="6 10" id="KW-0227">DNA damage</keyword>
<evidence type="ECO:0000256" key="4">
    <source>
        <dbReference type="ARBA" id="ARBA00022723"/>
    </source>
</evidence>